<evidence type="ECO:0008006" key="3">
    <source>
        <dbReference type="Google" id="ProtNLM"/>
    </source>
</evidence>
<dbReference type="Proteomes" id="UP000712281">
    <property type="component" value="Unassembled WGS sequence"/>
</dbReference>
<dbReference type="EMBL" id="QGKW02002005">
    <property type="protein sequence ID" value="KAF2541526.1"/>
    <property type="molecule type" value="Genomic_DNA"/>
</dbReference>
<sequence>MQTLPVMYEMYEDDVDRVASMLMRKMRKLYRRVDSNVLSKIPRGTVKSKKYA</sequence>
<comment type="caution">
    <text evidence="2">The sequence shown here is derived from an EMBL/GenBank/DDBJ whole genome shotgun (WGS) entry which is preliminary data.</text>
</comment>
<name>A0A8S9JZW6_BRACR</name>
<proteinExistence type="predicted"/>
<evidence type="ECO:0000313" key="2">
    <source>
        <dbReference type="EMBL" id="KAF2587542.1"/>
    </source>
</evidence>
<organism evidence="2">
    <name type="scientific">Brassica cretica</name>
    <name type="common">Mustard</name>
    <dbReference type="NCBI Taxonomy" id="69181"/>
    <lineage>
        <taxon>Eukaryota</taxon>
        <taxon>Viridiplantae</taxon>
        <taxon>Streptophyta</taxon>
        <taxon>Embryophyta</taxon>
        <taxon>Tracheophyta</taxon>
        <taxon>Spermatophyta</taxon>
        <taxon>Magnoliopsida</taxon>
        <taxon>eudicotyledons</taxon>
        <taxon>Gunneridae</taxon>
        <taxon>Pentapetalae</taxon>
        <taxon>rosids</taxon>
        <taxon>malvids</taxon>
        <taxon>Brassicales</taxon>
        <taxon>Brassicaceae</taxon>
        <taxon>Brassiceae</taxon>
        <taxon>Brassica</taxon>
    </lineage>
</organism>
<reference evidence="2" key="1">
    <citation type="submission" date="2019-12" db="EMBL/GenBank/DDBJ databases">
        <title>Genome sequencing and annotation of Brassica cretica.</title>
        <authorList>
            <person name="Studholme D.J."/>
            <person name="Sarris P.F."/>
        </authorList>
    </citation>
    <scope>NUCLEOTIDE SEQUENCE</scope>
    <source>
        <strain evidence="1">PFS-001/15</strain>
        <strain evidence="2">PFS-102/07</strain>
        <tissue evidence="2">Leaf</tissue>
    </source>
</reference>
<gene>
    <name evidence="1" type="ORF">F2Q68_00032378</name>
    <name evidence="2" type="ORF">F2Q70_00037027</name>
</gene>
<accession>A0A8S9JZW6</accession>
<dbReference type="AlphaFoldDB" id="A0A8S9JZW6"/>
<evidence type="ECO:0000313" key="1">
    <source>
        <dbReference type="EMBL" id="KAF2541526.1"/>
    </source>
</evidence>
<protein>
    <recommendedName>
        <fullName evidence="3">Reticulon domain-containing protein</fullName>
    </recommendedName>
</protein>
<dbReference type="EMBL" id="QGKY02000246">
    <property type="protein sequence ID" value="KAF2587542.1"/>
    <property type="molecule type" value="Genomic_DNA"/>
</dbReference>